<dbReference type="AlphaFoldDB" id="A0A0R3VZN3"/>
<organism evidence="1">
    <name type="scientific">Taenia asiatica</name>
    <name type="common">Asian tapeworm</name>
    <dbReference type="NCBI Taxonomy" id="60517"/>
    <lineage>
        <taxon>Eukaryota</taxon>
        <taxon>Metazoa</taxon>
        <taxon>Spiralia</taxon>
        <taxon>Lophotrochozoa</taxon>
        <taxon>Platyhelminthes</taxon>
        <taxon>Cestoda</taxon>
        <taxon>Eucestoda</taxon>
        <taxon>Cyclophyllidea</taxon>
        <taxon>Taeniidae</taxon>
        <taxon>Taenia</taxon>
    </lineage>
</organism>
<accession>A0A0R3VZN3</accession>
<protein>
    <submittedName>
        <fullName evidence="1">Ovule protein</fullName>
    </submittedName>
</protein>
<reference evidence="1" key="1">
    <citation type="submission" date="2017-02" db="UniProtKB">
        <authorList>
            <consortium name="WormBaseParasite"/>
        </authorList>
    </citation>
    <scope>IDENTIFICATION</scope>
</reference>
<sequence>LHIVCCYVIPNSAKITHICISCFDSSHLGQFNVFFHLEVIIGFKLWLTIIHIGHDYPHLGSAR</sequence>
<evidence type="ECO:0000313" key="1">
    <source>
        <dbReference type="WBParaSite" id="TASK_0000287701-mRNA-1"/>
    </source>
</evidence>
<dbReference type="WBParaSite" id="TASK_0000287701-mRNA-1">
    <property type="protein sequence ID" value="TASK_0000287701-mRNA-1"/>
    <property type="gene ID" value="TASK_0000287701"/>
</dbReference>
<name>A0A0R3VZN3_TAEAS</name>
<proteinExistence type="predicted"/>